<evidence type="ECO:0000313" key="11">
    <source>
        <dbReference type="EMBL" id="KAK8893291.1"/>
    </source>
</evidence>
<protein>
    <recommendedName>
        <fullName evidence="10">Amino acid transporter transmembrane domain-containing protein</fullName>
    </recommendedName>
</protein>
<keyword evidence="12" id="KW-1185">Reference proteome</keyword>
<name>A0ABR2KQH0_9EUKA</name>
<keyword evidence="8 9" id="KW-0472">Membrane</keyword>
<feature type="domain" description="Amino acid transporter transmembrane" evidence="10">
    <location>
        <begin position="22"/>
        <end position="408"/>
    </location>
</feature>
<keyword evidence="4" id="KW-0926">Vacuole</keyword>
<feature type="transmembrane region" description="Helical" evidence="9">
    <location>
        <begin position="387"/>
        <end position="408"/>
    </location>
</feature>
<proteinExistence type="inferred from homology"/>
<evidence type="ECO:0000259" key="10">
    <source>
        <dbReference type="Pfam" id="PF01490"/>
    </source>
</evidence>
<sequence>MHTSNEELEMGSYTPIESTHGEITLPRAVAVLTNVITGIGLLGIPYCFCSGIGTNLLIVITIASFSMFSFSLLIDCASRSGVHDYPKLISTAFVGRNIQWIPDIIIIITLFGVSILYLQFSLSLMTSFFEQIDNIPKILCNRLFLTFAIQFVILTPLVMLKSMHALSFVSIASVVLICIYLFHSFFYFSKSISDNQFDKSRVKIFAFDLKMVIPALSIQSSSFTCHTNIFPTLVQLKNPTKKRSNLTMLLVVVSATLLYVIGGIFPYLTLYDDIKDPVVLNYYQPRVFTNIIKACYSLLLILTAPLLIFTCRLSIQNLTFKSEVSYTKSVIIGIAIALFDCIISVTVKKLNVMFSLVGGVTCPIIVYIFPSLYYLKICTNESKIKTIFSYVSIVVGITFIIICLYDAIRSMI</sequence>
<evidence type="ECO:0000256" key="4">
    <source>
        <dbReference type="ARBA" id="ARBA00022554"/>
    </source>
</evidence>
<feature type="transmembrane region" description="Helical" evidence="9">
    <location>
        <begin position="56"/>
        <end position="74"/>
    </location>
</feature>
<feature type="transmembrane region" description="Helical" evidence="9">
    <location>
        <begin position="28"/>
        <end position="49"/>
    </location>
</feature>
<evidence type="ECO:0000256" key="6">
    <source>
        <dbReference type="ARBA" id="ARBA00022970"/>
    </source>
</evidence>
<evidence type="ECO:0000256" key="7">
    <source>
        <dbReference type="ARBA" id="ARBA00022989"/>
    </source>
</evidence>
<comment type="caution">
    <text evidence="11">The sequence shown here is derived from an EMBL/GenBank/DDBJ whole genome shotgun (WGS) entry which is preliminary data.</text>
</comment>
<feature type="transmembrane region" description="Helical" evidence="9">
    <location>
        <begin position="246"/>
        <end position="268"/>
    </location>
</feature>
<keyword evidence="6" id="KW-0029">Amino-acid transport</keyword>
<comment type="subcellular location">
    <subcellularLocation>
        <location evidence="1">Vacuole membrane</location>
        <topology evidence="1">Multi-pass membrane protein</topology>
    </subcellularLocation>
</comment>
<evidence type="ECO:0000313" key="12">
    <source>
        <dbReference type="Proteomes" id="UP001470230"/>
    </source>
</evidence>
<gene>
    <name evidence="11" type="ORF">M9Y10_021708</name>
</gene>
<dbReference type="PANTHER" id="PTHR22950">
    <property type="entry name" value="AMINO ACID TRANSPORTER"/>
    <property type="match status" value="1"/>
</dbReference>
<evidence type="ECO:0000256" key="2">
    <source>
        <dbReference type="ARBA" id="ARBA00008066"/>
    </source>
</evidence>
<evidence type="ECO:0000256" key="5">
    <source>
        <dbReference type="ARBA" id="ARBA00022692"/>
    </source>
</evidence>
<organism evidence="11 12">
    <name type="scientific">Tritrichomonas musculus</name>
    <dbReference type="NCBI Taxonomy" id="1915356"/>
    <lineage>
        <taxon>Eukaryota</taxon>
        <taxon>Metamonada</taxon>
        <taxon>Parabasalia</taxon>
        <taxon>Tritrichomonadida</taxon>
        <taxon>Tritrichomonadidae</taxon>
        <taxon>Tritrichomonas</taxon>
    </lineage>
</organism>
<dbReference type="PANTHER" id="PTHR22950:SF678">
    <property type="entry name" value="VACUOLAR AMINO ACID TRANSPORTER 5-RELATED"/>
    <property type="match status" value="1"/>
</dbReference>
<evidence type="ECO:0000256" key="3">
    <source>
        <dbReference type="ARBA" id="ARBA00022448"/>
    </source>
</evidence>
<feature type="transmembrane region" description="Helical" evidence="9">
    <location>
        <begin position="353"/>
        <end position="375"/>
    </location>
</feature>
<feature type="transmembrane region" description="Helical" evidence="9">
    <location>
        <begin position="139"/>
        <end position="159"/>
    </location>
</feature>
<accession>A0ABR2KQH0</accession>
<dbReference type="Pfam" id="PF01490">
    <property type="entry name" value="Aa_trans"/>
    <property type="match status" value="1"/>
</dbReference>
<dbReference type="Proteomes" id="UP001470230">
    <property type="component" value="Unassembled WGS sequence"/>
</dbReference>
<evidence type="ECO:0000256" key="1">
    <source>
        <dbReference type="ARBA" id="ARBA00004128"/>
    </source>
</evidence>
<dbReference type="EMBL" id="JAPFFF010000003">
    <property type="protein sequence ID" value="KAK8893291.1"/>
    <property type="molecule type" value="Genomic_DNA"/>
</dbReference>
<evidence type="ECO:0000256" key="9">
    <source>
        <dbReference type="SAM" id="Phobius"/>
    </source>
</evidence>
<feature type="transmembrane region" description="Helical" evidence="9">
    <location>
        <begin position="330"/>
        <end position="347"/>
    </location>
</feature>
<evidence type="ECO:0000256" key="8">
    <source>
        <dbReference type="ARBA" id="ARBA00023136"/>
    </source>
</evidence>
<reference evidence="11 12" key="1">
    <citation type="submission" date="2024-04" db="EMBL/GenBank/DDBJ databases">
        <title>Tritrichomonas musculus Genome.</title>
        <authorList>
            <person name="Alves-Ferreira E."/>
            <person name="Grigg M."/>
            <person name="Lorenzi H."/>
            <person name="Galac M."/>
        </authorList>
    </citation>
    <scope>NUCLEOTIDE SEQUENCE [LARGE SCALE GENOMIC DNA]</scope>
    <source>
        <strain evidence="11 12">EAF2021</strain>
    </source>
</reference>
<keyword evidence="5 9" id="KW-0812">Transmembrane</keyword>
<feature type="transmembrane region" description="Helical" evidence="9">
    <location>
        <begin position="165"/>
        <end position="188"/>
    </location>
</feature>
<feature type="transmembrane region" description="Helical" evidence="9">
    <location>
        <begin position="288"/>
        <end position="309"/>
    </location>
</feature>
<keyword evidence="3" id="KW-0813">Transport</keyword>
<comment type="similarity">
    <text evidence="2">Belongs to the amino acid/polyamine transporter 2 family.</text>
</comment>
<keyword evidence="7 9" id="KW-1133">Transmembrane helix</keyword>
<dbReference type="InterPro" id="IPR013057">
    <property type="entry name" value="AA_transpt_TM"/>
</dbReference>
<feature type="transmembrane region" description="Helical" evidence="9">
    <location>
        <begin position="100"/>
        <end position="118"/>
    </location>
</feature>